<keyword evidence="3" id="KW-1185">Reference proteome</keyword>
<evidence type="ECO:0000256" key="1">
    <source>
        <dbReference type="SAM" id="MobiDB-lite"/>
    </source>
</evidence>
<dbReference type="Proteomes" id="UP000279833">
    <property type="component" value="Unassembled WGS sequence"/>
</dbReference>
<dbReference type="WBParaSite" id="SCUD_0000002301-mRNA-1">
    <property type="protein sequence ID" value="SCUD_0000002301-mRNA-1"/>
    <property type="gene ID" value="SCUD_0000002301"/>
</dbReference>
<gene>
    <name evidence="2" type="ORF">SCUD_LOCUS24</name>
</gene>
<name>A0A183JBG9_9TREM</name>
<feature type="region of interest" description="Disordered" evidence="1">
    <location>
        <begin position="79"/>
        <end position="102"/>
    </location>
</feature>
<protein>
    <submittedName>
        <fullName evidence="4">Integrase</fullName>
    </submittedName>
</protein>
<reference evidence="2 3" key="2">
    <citation type="submission" date="2018-11" db="EMBL/GenBank/DDBJ databases">
        <authorList>
            <consortium name="Pathogen Informatics"/>
        </authorList>
    </citation>
    <scope>NUCLEOTIDE SEQUENCE [LARGE SCALE GENOMIC DNA]</scope>
    <source>
        <strain evidence="2">Dakar</strain>
        <strain evidence="3">Dakar, Senegal</strain>
    </source>
</reference>
<dbReference type="EMBL" id="UZAK01000013">
    <property type="protein sequence ID" value="VDO58524.1"/>
    <property type="molecule type" value="Genomic_DNA"/>
</dbReference>
<dbReference type="AlphaFoldDB" id="A0A183JBG9"/>
<evidence type="ECO:0000313" key="2">
    <source>
        <dbReference type="EMBL" id="VDO58524.1"/>
    </source>
</evidence>
<evidence type="ECO:0000313" key="4">
    <source>
        <dbReference type="WBParaSite" id="SCUD_0000002301-mRNA-1"/>
    </source>
</evidence>
<sequence length="102" mass="11742">MTRQDIENSTALLRHTNPMRTQGYAGIYTNTSDPLARHYQQQATVGKNKPDPNGGRSVEMGRSHIKESIQLRHKAILYLESSGPKKERKTKKTHNTEKWRQI</sequence>
<accession>A0A183JBG9</accession>
<evidence type="ECO:0000313" key="3">
    <source>
        <dbReference type="Proteomes" id="UP000279833"/>
    </source>
</evidence>
<reference evidence="4" key="1">
    <citation type="submission" date="2016-06" db="UniProtKB">
        <authorList>
            <consortium name="WormBaseParasite"/>
        </authorList>
    </citation>
    <scope>IDENTIFICATION</scope>
</reference>
<organism evidence="4">
    <name type="scientific">Schistosoma curassoni</name>
    <dbReference type="NCBI Taxonomy" id="6186"/>
    <lineage>
        <taxon>Eukaryota</taxon>
        <taxon>Metazoa</taxon>
        <taxon>Spiralia</taxon>
        <taxon>Lophotrochozoa</taxon>
        <taxon>Platyhelminthes</taxon>
        <taxon>Trematoda</taxon>
        <taxon>Digenea</taxon>
        <taxon>Strigeidida</taxon>
        <taxon>Schistosomatoidea</taxon>
        <taxon>Schistosomatidae</taxon>
        <taxon>Schistosoma</taxon>
    </lineage>
</organism>
<proteinExistence type="predicted"/>